<dbReference type="InterPro" id="IPR011766">
    <property type="entry name" value="TPP_enzyme_TPP-bd"/>
</dbReference>
<dbReference type="GO" id="GO:0009097">
    <property type="term" value="P:isoleucine biosynthetic process"/>
    <property type="evidence" value="ECO:0007669"/>
    <property type="project" value="TreeGrafter"/>
</dbReference>
<dbReference type="STRING" id="1670800.BSQ44_21880"/>
<dbReference type="GO" id="GO:0009099">
    <property type="term" value="P:L-valine biosynthetic process"/>
    <property type="evidence" value="ECO:0007669"/>
    <property type="project" value="TreeGrafter"/>
</dbReference>
<evidence type="ECO:0000259" key="6">
    <source>
        <dbReference type="Pfam" id="PF02776"/>
    </source>
</evidence>
<dbReference type="GO" id="GO:0030976">
    <property type="term" value="F:thiamine pyrophosphate binding"/>
    <property type="evidence" value="ECO:0007669"/>
    <property type="project" value="InterPro"/>
</dbReference>
<dbReference type="RefSeq" id="WP_072607193.1">
    <property type="nucleotide sequence ID" value="NZ_JBHRXM010000014.1"/>
</dbReference>
<dbReference type="PANTHER" id="PTHR18968:SF13">
    <property type="entry name" value="ACETOLACTATE SYNTHASE CATALYTIC SUBUNIT, MITOCHONDRIAL"/>
    <property type="match status" value="1"/>
</dbReference>
<dbReference type="PANTHER" id="PTHR18968">
    <property type="entry name" value="THIAMINE PYROPHOSPHATE ENZYMES"/>
    <property type="match status" value="1"/>
</dbReference>
<dbReference type="GO" id="GO:0050660">
    <property type="term" value="F:flavin adenine dinucleotide binding"/>
    <property type="evidence" value="ECO:0007669"/>
    <property type="project" value="TreeGrafter"/>
</dbReference>
<gene>
    <name evidence="7" type="ORF">BSQ44_21880</name>
</gene>
<keyword evidence="2 3" id="KW-0786">Thiamine pyrophosphate</keyword>
<feature type="domain" description="Thiamine pyrophosphate enzyme TPP-binding" evidence="5">
    <location>
        <begin position="425"/>
        <end position="574"/>
    </location>
</feature>
<dbReference type="Pfam" id="PF02775">
    <property type="entry name" value="TPP_enzyme_C"/>
    <property type="match status" value="1"/>
</dbReference>
<dbReference type="InterPro" id="IPR029061">
    <property type="entry name" value="THDP-binding"/>
</dbReference>
<dbReference type="CDD" id="cd07035">
    <property type="entry name" value="TPP_PYR_POX_like"/>
    <property type="match status" value="1"/>
</dbReference>
<dbReference type="Gene3D" id="3.40.50.970">
    <property type="match status" value="2"/>
</dbReference>
<accession>A0A1L3SWI0</accession>
<evidence type="ECO:0000259" key="4">
    <source>
        <dbReference type="Pfam" id="PF00205"/>
    </source>
</evidence>
<dbReference type="InterPro" id="IPR012001">
    <property type="entry name" value="Thiamin_PyroP_enz_TPP-bd_dom"/>
</dbReference>
<reference evidence="8" key="1">
    <citation type="submission" date="2016-11" db="EMBL/GenBank/DDBJ databases">
        <title>Mesorhizobium oceanicum sp. nov., isolated from deep seawater in South China Sea.</title>
        <authorList>
            <person name="Fu G.-Y."/>
        </authorList>
    </citation>
    <scope>NUCLEOTIDE SEQUENCE [LARGE SCALE GENOMIC DNA]</scope>
    <source>
        <strain evidence="8">B7</strain>
    </source>
</reference>
<evidence type="ECO:0000256" key="3">
    <source>
        <dbReference type="RuleBase" id="RU362132"/>
    </source>
</evidence>
<dbReference type="SUPFAM" id="SSF52467">
    <property type="entry name" value="DHS-like NAD/FAD-binding domain"/>
    <property type="match status" value="1"/>
</dbReference>
<dbReference type="Proteomes" id="UP000182840">
    <property type="component" value="Chromosome"/>
</dbReference>
<feature type="domain" description="Thiamine pyrophosphate enzyme N-terminal TPP-binding" evidence="6">
    <location>
        <begin position="25"/>
        <end position="154"/>
    </location>
</feature>
<dbReference type="Pfam" id="PF02776">
    <property type="entry name" value="TPP_enzyme_N"/>
    <property type="match status" value="1"/>
</dbReference>
<evidence type="ECO:0000313" key="7">
    <source>
        <dbReference type="EMBL" id="APH73730.1"/>
    </source>
</evidence>
<dbReference type="AlphaFoldDB" id="A0A1L3SWI0"/>
<evidence type="ECO:0000313" key="8">
    <source>
        <dbReference type="Proteomes" id="UP000182840"/>
    </source>
</evidence>
<dbReference type="GO" id="GO:0000287">
    <property type="term" value="F:magnesium ion binding"/>
    <property type="evidence" value="ECO:0007669"/>
    <property type="project" value="InterPro"/>
</dbReference>
<dbReference type="EMBL" id="CP018171">
    <property type="protein sequence ID" value="APH73730.1"/>
    <property type="molecule type" value="Genomic_DNA"/>
</dbReference>
<dbReference type="KEGG" id="meso:BSQ44_21880"/>
<evidence type="ECO:0008006" key="9">
    <source>
        <dbReference type="Google" id="ProtNLM"/>
    </source>
</evidence>
<evidence type="ECO:0000256" key="2">
    <source>
        <dbReference type="ARBA" id="ARBA00023052"/>
    </source>
</evidence>
<evidence type="ECO:0000259" key="5">
    <source>
        <dbReference type="Pfam" id="PF02775"/>
    </source>
</evidence>
<dbReference type="SUPFAM" id="SSF52518">
    <property type="entry name" value="Thiamin diphosphate-binding fold (THDP-binding)"/>
    <property type="match status" value="2"/>
</dbReference>
<sequence>MATPSTALQGSASGVAAEAPAPSSVGEAWMRLLKRRGVDFLFANSGTDFPSIVEGIARSEQLGVAIPRPVVCPHENAAISMAHGHAMVSGRAQAAMVHVNVGTANALNGLINADREYVPLLLAAGRTPILEEGENGSRSLNIHWAQEMFDQAGMVRESVRWDYELRDPRQLTLATDRALAIAHSDPAGPVYLTLPREILAMEPAGSVEDEPLMMPARIAGPEQTDVRKAAELFALARSPLIITSRAGVDRQVPELLSRFAARAGAAVVEYRRRHLSLSSEDAFHGGHEAAPWIGDSDLVLVIECDVPWIPGNGSTPPGAKVIQVGTDPLQARYPMRGFRSDLTIRASARHFLQAMLDEMDGAQSRFEARAAPARSKCAAIRDKGLAAVAQAPQRMTMAWASACLDRARAPDSIFVNEYPLVLSAVKTTEPGSFFGSSPAGGLGWGLPAALGAKLAAPQREVIATVGDGSYLFANPIVCQQIAAAEKIPILIVIFNNAAWGAVVRATRAMYPDGHAVRANRMPLTSLEPTPDFAMIARACGCWGEIVSDPIALPAAVDRAFTEIRSNGKCAVLDIRCES</sequence>
<feature type="domain" description="Thiamine pyrophosphate enzyme central" evidence="4">
    <location>
        <begin position="226"/>
        <end position="354"/>
    </location>
</feature>
<dbReference type="NCBIfam" id="NF006203">
    <property type="entry name" value="PRK08327.1"/>
    <property type="match status" value="1"/>
</dbReference>
<dbReference type="GO" id="GO:0005948">
    <property type="term" value="C:acetolactate synthase complex"/>
    <property type="evidence" value="ECO:0007669"/>
    <property type="project" value="TreeGrafter"/>
</dbReference>
<comment type="similarity">
    <text evidence="1 3">Belongs to the TPP enzyme family.</text>
</comment>
<dbReference type="InterPro" id="IPR029035">
    <property type="entry name" value="DHS-like_NAD/FAD-binding_dom"/>
</dbReference>
<dbReference type="GO" id="GO:0003984">
    <property type="term" value="F:acetolactate synthase activity"/>
    <property type="evidence" value="ECO:0007669"/>
    <property type="project" value="TreeGrafter"/>
</dbReference>
<proteinExistence type="inferred from homology"/>
<name>A0A1L3SWI0_9HYPH</name>
<dbReference type="Gene3D" id="3.40.50.1220">
    <property type="entry name" value="TPP-binding domain"/>
    <property type="match status" value="1"/>
</dbReference>
<evidence type="ECO:0000256" key="1">
    <source>
        <dbReference type="ARBA" id="ARBA00007812"/>
    </source>
</evidence>
<organism evidence="7 8">
    <name type="scientific">Aquibium oceanicum</name>
    <dbReference type="NCBI Taxonomy" id="1670800"/>
    <lineage>
        <taxon>Bacteria</taxon>
        <taxon>Pseudomonadati</taxon>
        <taxon>Pseudomonadota</taxon>
        <taxon>Alphaproteobacteria</taxon>
        <taxon>Hyphomicrobiales</taxon>
        <taxon>Phyllobacteriaceae</taxon>
        <taxon>Aquibium</taxon>
    </lineage>
</organism>
<dbReference type="InterPro" id="IPR045229">
    <property type="entry name" value="TPP_enz"/>
</dbReference>
<protein>
    <recommendedName>
        <fullName evidence="9">Acetolactate synthase</fullName>
    </recommendedName>
</protein>
<keyword evidence="8" id="KW-1185">Reference proteome</keyword>
<dbReference type="InterPro" id="IPR012000">
    <property type="entry name" value="Thiamin_PyroP_enz_cen_dom"/>
</dbReference>
<dbReference type="CDD" id="cd02002">
    <property type="entry name" value="TPP_BFDC"/>
    <property type="match status" value="1"/>
</dbReference>
<dbReference type="Pfam" id="PF00205">
    <property type="entry name" value="TPP_enzyme_M"/>
    <property type="match status" value="1"/>
</dbReference>